<dbReference type="OrthoDB" id="5816387at2759"/>
<protein>
    <submittedName>
        <fullName evidence="4">EB domain-containing protein</fullName>
    </submittedName>
</protein>
<evidence type="ECO:0000313" key="3">
    <source>
        <dbReference type="Proteomes" id="UP000274131"/>
    </source>
</evidence>
<dbReference type="PANTHER" id="PTHR37973">
    <property type="entry name" value="CHONDROITIN PROTEOGLYCAN 3"/>
    <property type="match status" value="1"/>
</dbReference>
<reference evidence="4" key="1">
    <citation type="submission" date="2017-02" db="UniProtKB">
        <authorList>
            <consortium name="WormBaseParasite"/>
        </authorList>
    </citation>
    <scope>IDENTIFICATION</scope>
</reference>
<dbReference type="Proteomes" id="UP000274131">
    <property type="component" value="Unassembled WGS sequence"/>
</dbReference>
<keyword evidence="3" id="KW-1185">Reference proteome</keyword>
<evidence type="ECO:0000313" key="4">
    <source>
        <dbReference type="WBParaSite" id="EVEC_0001145101-mRNA-1"/>
    </source>
</evidence>
<accession>A0A0N4VKR3</accession>
<proteinExistence type="predicted"/>
<evidence type="ECO:0000256" key="1">
    <source>
        <dbReference type="SAM" id="SignalP"/>
    </source>
</evidence>
<reference evidence="2 3" key="2">
    <citation type="submission" date="2018-10" db="EMBL/GenBank/DDBJ databases">
        <authorList>
            <consortium name="Pathogen Informatics"/>
        </authorList>
    </citation>
    <scope>NUCLEOTIDE SEQUENCE [LARGE SCALE GENOMIC DNA]</scope>
</reference>
<name>A0A0N4VKR3_ENTVE</name>
<keyword evidence="1" id="KW-0732">Signal</keyword>
<dbReference type="PANTHER" id="PTHR37973:SF3">
    <property type="entry name" value="CHONDROITIN PROTEOGLYCAN 3-RELATED"/>
    <property type="match status" value="1"/>
</dbReference>
<feature type="signal peptide" evidence="1">
    <location>
        <begin position="1"/>
        <end position="16"/>
    </location>
</feature>
<dbReference type="InterPro" id="IPR039260">
    <property type="entry name" value="Cpg-3"/>
</dbReference>
<dbReference type="AlphaFoldDB" id="A0A0N4VKR3"/>
<organism evidence="4">
    <name type="scientific">Enterobius vermicularis</name>
    <name type="common">Human pinworm</name>
    <dbReference type="NCBI Taxonomy" id="51028"/>
    <lineage>
        <taxon>Eukaryota</taxon>
        <taxon>Metazoa</taxon>
        <taxon>Ecdysozoa</taxon>
        <taxon>Nematoda</taxon>
        <taxon>Chromadorea</taxon>
        <taxon>Rhabditida</taxon>
        <taxon>Spirurina</taxon>
        <taxon>Oxyuridomorpha</taxon>
        <taxon>Oxyuroidea</taxon>
        <taxon>Oxyuridae</taxon>
        <taxon>Enterobius</taxon>
    </lineage>
</organism>
<dbReference type="STRING" id="51028.A0A0N4VKR3"/>
<gene>
    <name evidence="2" type="ORF">EVEC_LOCUS10759</name>
</gene>
<dbReference type="EMBL" id="UXUI01011166">
    <property type="protein sequence ID" value="VDD96008.1"/>
    <property type="molecule type" value="Genomic_DNA"/>
</dbReference>
<feature type="chain" id="PRO_5043123056" evidence="1">
    <location>
        <begin position="17"/>
        <end position="95"/>
    </location>
</feature>
<evidence type="ECO:0000313" key="2">
    <source>
        <dbReference type="EMBL" id="VDD96008.1"/>
    </source>
</evidence>
<dbReference type="WBParaSite" id="EVEC_0001145101-mRNA-1">
    <property type="protein sequence ID" value="EVEC_0001145101-mRNA-1"/>
    <property type="gene ID" value="EVEC_0001145101"/>
</dbReference>
<sequence>MFLGMCIGWAVRKCNCAACVSFVRCNDDEACGGLKDACQDGYCDCDIGFRSNGLRSRRHALKVFCNIEDCDPRSDLGSCYGLPCNPGICICPPEK</sequence>